<sequence length="356" mass="39044">MTEQIPHGLLVTSPAVSTSTVPIQFVHRALQAAVRAGVDVNELLRGTGVAPDLVVHARSRVTVGQAARVARRLWRLTDDEMFGAGPHPVPRGTFRMVALGVIHSPDLRTALQRTCEFSAVLPGLPTISASMGPERTVVCLDHTGLRDPEHLVVDLMVGVVQRFTAWLVGQRIKPLALELPYPSPEDPADYDRVFGARPRFDAERAALTFDSALLAAPVIRTEAEMLDWVRNSPGDLLARRDYGSSLADQVRRIMEYPLVSAGAPVPARPVPWPAPEEVAARLNLSLQHLRRRLRAEGTSMSVIREEILRDAAVAALASGREPVTDLAIRLGFSEPSAFRRAFRRWTGTPPGSYRPR</sequence>
<keyword evidence="3" id="KW-0804">Transcription</keyword>
<evidence type="ECO:0000256" key="3">
    <source>
        <dbReference type="ARBA" id="ARBA00023163"/>
    </source>
</evidence>
<dbReference type="Proteomes" id="UP001428817">
    <property type="component" value="Unassembled WGS sequence"/>
</dbReference>
<dbReference type="PRINTS" id="PR00032">
    <property type="entry name" value="HTHARAC"/>
</dbReference>
<dbReference type="SMART" id="SM00342">
    <property type="entry name" value="HTH_ARAC"/>
    <property type="match status" value="1"/>
</dbReference>
<accession>A0ABP9PUT4</accession>
<dbReference type="InterPro" id="IPR018060">
    <property type="entry name" value="HTH_AraC"/>
</dbReference>
<keyword evidence="1" id="KW-0805">Transcription regulation</keyword>
<organism evidence="5 6">
    <name type="scientific">Pseudonocardia eucalypti</name>
    <dbReference type="NCBI Taxonomy" id="648755"/>
    <lineage>
        <taxon>Bacteria</taxon>
        <taxon>Bacillati</taxon>
        <taxon>Actinomycetota</taxon>
        <taxon>Actinomycetes</taxon>
        <taxon>Pseudonocardiales</taxon>
        <taxon>Pseudonocardiaceae</taxon>
        <taxon>Pseudonocardia</taxon>
    </lineage>
</organism>
<feature type="domain" description="HTH araC/xylS-type" evidence="4">
    <location>
        <begin position="276"/>
        <end position="356"/>
    </location>
</feature>
<dbReference type="EMBL" id="BAABJP010000007">
    <property type="protein sequence ID" value="GAA5151084.1"/>
    <property type="molecule type" value="Genomic_DNA"/>
</dbReference>
<comment type="caution">
    <text evidence="5">The sequence shown here is derived from an EMBL/GenBank/DDBJ whole genome shotgun (WGS) entry which is preliminary data.</text>
</comment>
<evidence type="ECO:0000313" key="5">
    <source>
        <dbReference type="EMBL" id="GAA5151084.1"/>
    </source>
</evidence>
<evidence type="ECO:0000256" key="2">
    <source>
        <dbReference type="ARBA" id="ARBA00023125"/>
    </source>
</evidence>
<dbReference type="InterPro" id="IPR020449">
    <property type="entry name" value="Tscrpt_reg_AraC-type_HTH"/>
</dbReference>
<evidence type="ECO:0000256" key="1">
    <source>
        <dbReference type="ARBA" id="ARBA00023015"/>
    </source>
</evidence>
<evidence type="ECO:0000259" key="4">
    <source>
        <dbReference type="PROSITE" id="PS01124"/>
    </source>
</evidence>
<protein>
    <submittedName>
        <fullName evidence="5">AraC family transcriptional regulator</fullName>
    </submittedName>
</protein>
<proteinExistence type="predicted"/>
<evidence type="ECO:0000313" key="6">
    <source>
        <dbReference type="Proteomes" id="UP001428817"/>
    </source>
</evidence>
<dbReference type="PANTHER" id="PTHR47894">
    <property type="entry name" value="HTH-TYPE TRANSCRIPTIONAL REGULATOR GADX"/>
    <property type="match status" value="1"/>
</dbReference>
<gene>
    <name evidence="5" type="ORF">GCM10023321_17500</name>
</gene>
<dbReference type="PANTHER" id="PTHR47894:SF1">
    <property type="entry name" value="HTH-TYPE TRANSCRIPTIONAL REGULATOR VQSM"/>
    <property type="match status" value="1"/>
</dbReference>
<dbReference type="InterPro" id="IPR032687">
    <property type="entry name" value="AraC-type_N"/>
</dbReference>
<name>A0ABP9PUT4_9PSEU</name>
<keyword evidence="2" id="KW-0238">DNA-binding</keyword>
<dbReference type="InterPro" id="IPR009057">
    <property type="entry name" value="Homeodomain-like_sf"/>
</dbReference>
<dbReference type="Gene3D" id="1.10.10.60">
    <property type="entry name" value="Homeodomain-like"/>
    <property type="match status" value="1"/>
</dbReference>
<dbReference type="SUPFAM" id="SSF46689">
    <property type="entry name" value="Homeodomain-like"/>
    <property type="match status" value="1"/>
</dbReference>
<keyword evidence="6" id="KW-1185">Reference proteome</keyword>
<dbReference type="Pfam" id="PF12625">
    <property type="entry name" value="Arabinose_bd"/>
    <property type="match status" value="1"/>
</dbReference>
<dbReference type="Pfam" id="PF12833">
    <property type="entry name" value="HTH_18"/>
    <property type="match status" value="1"/>
</dbReference>
<reference evidence="6" key="1">
    <citation type="journal article" date="2019" name="Int. J. Syst. Evol. Microbiol.">
        <title>The Global Catalogue of Microorganisms (GCM) 10K type strain sequencing project: providing services to taxonomists for standard genome sequencing and annotation.</title>
        <authorList>
            <consortium name="The Broad Institute Genomics Platform"/>
            <consortium name="The Broad Institute Genome Sequencing Center for Infectious Disease"/>
            <person name="Wu L."/>
            <person name="Ma J."/>
        </authorList>
    </citation>
    <scope>NUCLEOTIDE SEQUENCE [LARGE SCALE GENOMIC DNA]</scope>
    <source>
        <strain evidence="6">JCM 18303</strain>
    </source>
</reference>
<dbReference type="PROSITE" id="PS01124">
    <property type="entry name" value="HTH_ARAC_FAMILY_2"/>
    <property type="match status" value="1"/>
</dbReference>